<feature type="domain" description="Aminopeptidase N-like N-terminal" evidence="17">
    <location>
        <begin position="100"/>
        <end position="196"/>
    </location>
</feature>
<dbReference type="FunFam" id="1.10.390.10:FF:000004">
    <property type="entry name" value="Aminopeptidase N"/>
    <property type="match status" value="1"/>
</dbReference>
<dbReference type="Pfam" id="PF01433">
    <property type="entry name" value="Peptidase_M1"/>
    <property type="match status" value="1"/>
</dbReference>
<comment type="catalytic activity">
    <reaction evidence="1">
        <text>Release of an N-terminal amino acid, Xaa-|-Yaa- from a peptide, amide or arylamide. Xaa is preferably Ala, but may be most amino acids including Pro (slow action). When a terminal hydrophobic residue is followed by a prolyl residue, the two may be released as an intact Xaa-Pro dipeptide.</text>
        <dbReference type="EC" id="3.4.11.2"/>
    </reaction>
</comment>
<dbReference type="InterPro" id="IPR024571">
    <property type="entry name" value="ERAP1-like_C_dom"/>
</dbReference>
<dbReference type="Pfam" id="PF11838">
    <property type="entry name" value="ERAP1_C"/>
    <property type="match status" value="1"/>
</dbReference>
<dbReference type="InterPro" id="IPR050344">
    <property type="entry name" value="Peptidase_M1_aminopeptidases"/>
</dbReference>
<dbReference type="Pfam" id="PF17900">
    <property type="entry name" value="Peptidase_M1_N"/>
    <property type="match status" value="1"/>
</dbReference>
<dbReference type="Gene3D" id="2.60.40.1730">
    <property type="entry name" value="tricorn interacting facor f3 domain"/>
    <property type="match status" value="1"/>
</dbReference>
<dbReference type="GO" id="GO:0042277">
    <property type="term" value="F:peptide binding"/>
    <property type="evidence" value="ECO:0007669"/>
    <property type="project" value="TreeGrafter"/>
</dbReference>
<comment type="similarity">
    <text evidence="3">Belongs to the peptidase M1 family.</text>
</comment>
<dbReference type="CDD" id="cd09602">
    <property type="entry name" value="M1_APN"/>
    <property type="match status" value="1"/>
</dbReference>
<dbReference type="InterPro" id="IPR042097">
    <property type="entry name" value="Aminopeptidase_N-like_N_sf"/>
</dbReference>
<dbReference type="InterPro" id="IPR012778">
    <property type="entry name" value="Pept_M1_aminopeptidase"/>
</dbReference>
<dbReference type="GO" id="GO:0070006">
    <property type="term" value="F:metalloaminopeptidase activity"/>
    <property type="evidence" value="ECO:0007669"/>
    <property type="project" value="TreeGrafter"/>
</dbReference>
<evidence type="ECO:0000256" key="12">
    <source>
        <dbReference type="ARBA" id="ARBA00029811"/>
    </source>
</evidence>
<dbReference type="RefSeq" id="WP_076702804.1">
    <property type="nucleotide sequence ID" value="NZ_MRDE01000022.1"/>
</dbReference>
<dbReference type="GO" id="GO:0043171">
    <property type="term" value="P:peptide catabolic process"/>
    <property type="evidence" value="ECO:0007669"/>
    <property type="project" value="TreeGrafter"/>
</dbReference>
<feature type="domain" description="ERAP1-like C-terminal" evidence="16">
    <location>
        <begin position="537"/>
        <end position="885"/>
    </location>
</feature>
<proteinExistence type="inferred from homology"/>
<evidence type="ECO:0000256" key="6">
    <source>
        <dbReference type="ARBA" id="ARBA00022438"/>
    </source>
</evidence>
<evidence type="ECO:0000259" key="15">
    <source>
        <dbReference type="Pfam" id="PF01433"/>
    </source>
</evidence>
<keyword evidence="19" id="KW-1185">Reference proteome</keyword>
<dbReference type="OrthoDB" id="100605at2"/>
<evidence type="ECO:0000256" key="14">
    <source>
        <dbReference type="SAM" id="MobiDB-lite"/>
    </source>
</evidence>
<evidence type="ECO:0000256" key="10">
    <source>
        <dbReference type="ARBA" id="ARBA00022833"/>
    </source>
</evidence>
<dbReference type="GO" id="GO:0005737">
    <property type="term" value="C:cytoplasm"/>
    <property type="evidence" value="ECO:0007669"/>
    <property type="project" value="TreeGrafter"/>
</dbReference>
<keyword evidence="6 18" id="KW-0031">Aminopeptidase</keyword>
<feature type="compositionally biased region" description="Low complexity" evidence="14">
    <location>
        <begin position="689"/>
        <end position="706"/>
    </location>
</feature>
<dbReference type="AlphaFoldDB" id="A0A1R1LFR7"/>
<dbReference type="InterPro" id="IPR001930">
    <property type="entry name" value="Peptidase_M1"/>
</dbReference>
<feature type="region of interest" description="Disordered" evidence="14">
    <location>
        <begin position="689"/>
        <end position="711"/>
    </location>
</feature>
<dbReference type="GO" id="GO:0005615">
    <property type="term" value="C:extracellular space"/>
    <property type="evidence" value="ECO:0007669"/>
    <property type="project" value="TreeGrafter"/>
</dbReference>
<evidence type="ECO:0000256" key="4">
    <source>
        <dbReference type="ARBA" id="ARBA00012564"/>
    </source>
</evidence>
<dbReference type="GO" id="GO:0016020">
    <property type="term" value="C:membrane"/>
    <property type="evidence" value="ECO:0007669"/>
    <property type="project" value="TreeGrafter"/>
</dbReference>
<keyword evidence="10" id="KW-0862">Zinc</keyword>
<evidence type="ECO:0000313" key="19">
    <source>
        <dbReference type="Proteomes" id="UP000187085"/>
    </source>
</evidence>
<evidence type="ECO:0000256" key="7">
    <source>
        <dbReference type="ARBA" id="ARBA00022670"/>
    </source>
</evidence>
<dbReference type="Proteomes" id="UP000187085">
    <property type="component" value="Unassembled WGS sequence"/>
</dbReference>
<protein>
    <recommendedName>
        <fullName evidence="5">Aminopeptidase N</fullName>
        <ecNumber evidence="4">3.4.11.2</ecNumber>
    </recommendedName>
    <alternativeName>
        <fullName evidence="12">Alanine aminopeptidase</fullName>
    </alternativeName>
    <alternativeName>
        <fullName evidence="13">Lysyl aminopeptidase</fullName>
    </alternativeName>
</protein>
<accession>A0A1R1LFR7</accession>
<dbReference type="SUPFAM" id="SSF63737">
    <property type="entry name" value="Leukotriene A4 hydrolase N-terminal domain"/>
    <property type="match status" value="1"/>
</dbReference>
<dbReference type="GO" id="GO:0008270">
    <property type="term" value="F:zinc ion binding"/>
    <property type="evidence" value="ECO:0007669"/>
    <property type="project" value="InterPro"/>
</dbReference>
<evidence type="ECO:0000256" key="1">
    <source>
        <dbReference type="ARBA" id="ARBA00000098"/>
    </source>
</evidence>
<evidence type="ECO:0000259" key="17">
    <source>
        <dbReference type="Pfam" id="PF17900"/>
    </source>
</evidence>
<dbReference type="NCBIfam" id="TIGR02412">
    <property type="entry name" value="pepN_strep_liv"/>
    <property type="match status" value="1"/>
</dbReference>
<dbReference type="PANTHER" id="PTHR11533">
    <property type="entry name" value="PROTEASE M1 ZINC METALLOPROTEASE"/>
    <property type="match status" value="1"/>
</dbReference>
<feature type="domain" description="Peptidase M1 membrane alanine aminopeptidase" evidence="15">
    <location>
        <begin position="243"/>
        <end position="455"/>
    </location>
</feature>
<evidence type="ECO:0000256" key="11">
    <source>
        <dbReference type="ARBA" id="ARBA00023049"/>
    </source>
</evidence>
<dbReference type="GO" id="GO:0016285">
    <property type="term" value="F:alanyl aminopeptidase activity"/>
    <property type="evidence" value="ECO:0007669"/>
    <property type="project" value="UniProtKB-EC"/>
</dbReference>
<dbReference type="Gene3D" id="1.10.390.10">
    <property type="entry name" value="Neutral Protease Domain 2"/>
    <property type="match status" value="1"/>
</dbReference>
<dbReference type="EMBL" id="MRDE01000022">
    <property type="protein sequence ID" value="OMH26372.1"/>
    <property type="molecule type" value="Genomic_DNA"/>
</dbReference>
<gene>
    <name evidence="18" type="ORF">BKD30_04910</name>
</gene>
<evidence type="ECO:0000313" key="18">
    <source>
        <dbReference type="EMBL" id="OMH26372.1"/>
    </source>
</evidence>
<dbReference type="PRINTS" id="PR00756">
    <property type="entry name" value="ALADIPTASE"/>
</dbReference>
<dbReference type="InterPro" id="IPR027268">
    <property type="entry name" value="Peptidase_M4/M1_CTD_sf"/>
</dbReference>
<dbReference type="GO" id="GO:0006508">
    <property type="term" value="P:proteolysis"/>
    <property type="evidence" value="ECO:0007669"/>
    <property type="project" value="UniProtKB-KW"/>
</dbReference>
<dbReference type="STRING" id="554083.BKD30_04910"/>
<evidence type="ECO:0000259" key="16">
    <source>
        <dbReference type="Pfam" id="PF11838"/>
    </source>
</evidence>
<organism evidence="18 19">
    <name type="scientific">Tersicoccus phoenicis</name>
    <dbReference type="NCBI Taxonomy" id="554083"/>
    <lineage>
        <taxon>Bacteria</taxon>
        <taxon>Bacillati</taxon>
        <taxon>Actinomycetota</taxon>
        <taxon>Actinomycetes</taxon>
        <taxon>Micrococcales</taxon>
        <taxon>Micrococcaceae</taxon>
        <taxon>Tersicoccus</taxon>
    </lineage>
</organism>
<reference evidence="18 19" key="1">
    <citation type="submission" date="2016-12" db="EMBL/GenBank/DDBJ databases">
        <title>Draft genome of Tersicoccus phoenicis 1P05MA.</title>
        <authorList>
            <person name="Nakajima Y."/>
            <person name="Yoshizawa S."/>
            <person name="Nakamura K."/>
            <person name="Ogura Y."/>
            <person name="Hayashi T."/>
            <person name="Kogure K."/>
        </authorList>
    </citation>
    <scope>NUCLEOTIDE SEQUENCE [LARGE SCALE GENOMIC DNA]</scope>
    <source>
        <strain evidence="18 19">1p05MA</strain>
    </source>
</reference>
<comment type="cofactor">
    <cofactor evidence="2">
        <name>Zn(2+)</name>
        <dbReference type="ChEBI" id="CHEBI:29105"/>
    </cofactor>
</comment>
<keyword evidence="9" id="KW-0378">Hydrolase</keyword>
<keyword evidence="8" id="KW-0479">Metal-binding</keyword>
<comment type="caution">
    <text evidence="18">The sequence shown here is derived from an EMBL/GenBank/DDBJ whole genome shotgun (WGS) entry which is preliminary data.</text>
</comment>
<evidence type="ECO:0000256" key="13">
    <source>
        <dbReference type="ARBA" id="ARBA00031533"/>
    </source>
</evidence>
<dbReference type="InterPro" id="IPR045357">
    <property type="entry name" value="Aminopeptidase_N-like_N"/>
</dbReference>
<name>A0A1R1LFR7_9MICC</name>
<keyword evidence="11" id="KW-0482">Metalloprotease</keyword>
<dbReference type="SUPFAM" id="SSF55486">
    <property type="entry name" value="Metalloproteases ('zincins'), catalytic domain"/>
    <property type="match status" value="1"/>
</dbReference>
<sequence length="896" mass="96202">MPSLHLTRDEAATRSALITVHTHDVRLDLTGAQAQDASTFGTISEIRFDCARAGSATFLDFIGVSVEDVELNGRSLPVADVVDGQRIHLPGLAARNRVRVRATGRYSRSGEGLHRFVDPADGRVYLYTQNEPADCCRVFPDFEQPDLKARFALHVAAPADWVVRGNGVETCADADTGTGTGVVRHFAPTEPISTYLVAVLAGPYHRVDAEHTVATADGPLRIPLATFCRASLAEHLDAERIADVTRAGLDHYHERFGFPYPFGKYDQAFVPEYNLGAMENPGLVTFTEAFVFRTEATDAQYQARANVIMHEMAHMWFGDLVTMRWWDDLWLKESFADFMGSAVLADTGLYPGAWVTFANRRKAWAYVQDALPTTHPIVADIVDLDAAKQNFDGITYAKGAAVLKQLVAFVGRDAFDAAARAYFRAHAWGNTTLADFLAALSTASGRDMRAWAAAWLQTAGISTVSAERGGPGDTVRLRQSGADPVSGGPALRPHALVVGAYRQDPDGRLRAAARVSAELVGSSVDVAVPGSVDAPLLLPNDGDLTYATVALDPVSLATVLDRVEDIEDEMARTVCWSALWAMTRDARLPADRYVRTVARAGAAETDDGVRQMLFSQALTAATRYTPPAGRPALLKVLLDALAEQVLSTGSLTFARLFAVAAAHGGGQEELLEALVRPISDSSTFGDSVSDFSTSGSSTSDSSTSGDPTALASSGDSTALASLAGNQDLRWSVLLALAARGAISADRIEAELARDDTADGRRHALTARSARPGPAVKQEVWDSVTGDEGLSNDLLSASVRGFALIDAVTAEPFVEPYFASVADWWSDRSIEMATRLVRGLYPPVQDLTPGTDPEDHPVAVRTQAWLDANPEAPAALRRILIEEQDSLLRALRAQAAG</sequence>
<dbReference type="EC" id="3.4.11.2" evidence="4"/>
<evidence type="ECO:0000256" key="2">
    <source>
        <dbReference type="ARBA" id="ARBA00001947"/>
    </source>
</evidence>
<dbReference type="PANTHER" id="PTHR11533:SF174">
    <property type="entry name" value="PUROMYCIN-SENSITIVE AMINOPEPTIDASE-RELATED"/>
    <property type="match status" value="1"/>
</dbReference>
<dbReference type="InterPro" id="IPR014782">
    <property type="entry name" value="Peptidase_M1_dom"/>
</dbReference>
<keyword evidence="7" id="KW-0645">Protease</keyword>
<evidence type="ECO:0000256" key="5">
    <source>
        <dbReference type="ARBA" id="ARBA00015611"/>
    </source>
</evidence>
<evidence type="ECO:0000256" key="8">
    <source>
        <dbReference type="ARBA" id="ARBA00022723"/>
    </source>
</evidence>
<evidence type="ECO:0000256" key="3">
    <source>
        <dbReference type="ARBA" id="ARBA00010136"/>
    </source>
</evidence>
<evidence type="ECO:0000256" key="9">
    <source>
        <dbReference type="ARBA" id="ARBA00022801"/>
    </source>
</evidence>